<gene>
    <name evidence="9" type="ORF">J5474_18790</name>
</gene>
<evidence type="ECO:0000256" key="6">
    <source>
        <dbReference type="ARBA" id="ARBA00023136"/>
    </source>
</evidence>
<evidence type="ECO:0000313" key="10">
    <source>
        <dbReference type="Proteomes" id="UP000675940"/>
    </source>
</evidence>
<name>A0A940MTT5_9RHOB</name>
<evidence type="ECO:0000256" key="7">
    <source>
        <dbReference type="SAM" id="Phobius"/>
    </source>
</evidence>
<organism evidence="9 10">
    <name type="scientific">Sagittula salina</name>
    <dbReference type="NCBI Taxonomy" id="2820268"/>
    <lineage>
        <taxon>Bacteria</taxon>
        <taxon>Pseudomonadati</taxon>
        <taxon>Pseudomonadota</taxon>
        <taxon>Alphaproteobacteria</taxon>
        <taxon>Rhodobacterales</taxon>
        <taxon>Roseobacteraceae</taxon>
        <taxon>Sagittula</taxon>
    </lineage>
</organism>
<proteinExistence type="predicted"/>
<dbReference type="Proteomes" id="UP000675940">
    <property type="component" value="Unassembled WGS sequence"/>
</dbReference>
<evidence type="ECO:0000256" key="4">
    <source>
        <dbReference type="ARBA" id="ARBA00022692"/>
    </source>
</evidence>
<evidence type="ECO:0000256" key="5">
    <source>
        <dbReference type="ARBA" id="ARBA00022989"/>
    </source>
</evidence>
<keyword evidence="3" id="KW-0997">Cell inner membrane</keyword>
<dbReference type="InterPro" id="IPR051800">
    <property type="entry name" value="PqiA-PqiB_transport"/>
</dbReference>
<feature type="transmembrane region" description="Helical" evidence="7">
    <location>
        <begin position="27"/>
        <end position="47"/>
    </location>
</feature>
<keyword evidence="6 7" id="KW-0472">Membrane</keyword>
<dbReference type="AlphaFoldDB" id="A0A940MTT5"/>
<keyword evidence="5 7" id="KW-1133">Transmembrane helix</keyword>
<evidence type="ECO:0000256" key="3">
    <source>
        <dbReference type="ARBA" id="ARBA00022519"/>
    </source>
</evidence>
<keyword evidence="2" id="KW-1003">Cell membrane</keyword>
<protein>
    <submittedName>
        <fullName evidence="9">MCE family protein</fullName>
    </submittedName>
</protein>
<dbReference type="RefSeq" id="WP_209362947.1">
    <property type="nucleotide sequence ID" value="NZ_JAGISH010000013.1"/>
</dbReference>
<keyword evidence="10" id="KW-1185">Reference proteome</keyword>
<evidence type="ECO:0000256" key="1">
    <source>
        <dbReference type="ARBA" id="ARBA00004533"/>
    </source>
</evidence>
<comment type="subcellular location">
    <subcellularLocation>
        <location evidence="1">Cell inner membrane</location>
    </subcellularLocation>
</comment>
<evidence type="ECO:0000313" key="9">
    <source>
        <dbReference type="EMBL" id="MBP0484523.1"/>
    </source>
</evidence>
<dbReference type="PANTHER" id="PTHR30462:SF0">
    <property type="entry name" value="INTERMEMBRANE TRANSPORT PROTEIN YEBT"/>
    <property type="match status" value="1"/>
</dbReference>
<sequence>MTDPTSRPGDMPRAVPIENTKRSGFSGLSLIWLIPILAIVAALGVAWDNWSSRGPLIEVTFGQADGVRPQETELRYRDIPVGLVEDVSFSHDLGKVVVGIRVDKDIAEYVDAESGFWIVRPQVTAQGITGLDTVLSGVYIAGAWDGTPGAAQARFDGAEDAPLMALNEKGSTILLRSESGLPSEGTPIFYRGVQVGRMGPAEVSEDGLQVLAEAVILDPYTRLVSSSTRFWDTSGFSFKLGSQGASLDFTSLASLISGGVAFETMASGGTPLAQGAEFTLHPDEETAREDFFLEGDGGSVGLMMVFDENLAGLAAGAPVTLGGLKLGEVETISGVVDPDRFGDSEVRLVALLKVNPSRIGLGRDTVDDTGADTVDGAGDAAFLEYLQARIDEGLRGQLANASILTGGLKIDLVIDPEAAPATLALEGDPYPLVPTTKSDVTNVAASAQGLIQRVDALPVEEVMQGVIDTLADIRAVVGSEGVQQAPDALIATLDSIRSVAESEEVAALPGQVGALADNLTQASDTLNTLLGEVRDEAVVAAVSELIASLDETAKGLPALADQAGAVLAKAEALPLEDIAGQVSALLSDEDLTALPGEVRATVEGLRGMVESPEFAALPGQVGTLTEGLNEASAKLNTLLGQVQDEAVVKAVSDLIASLDETAQGLPGLSDRAGAILDKAQALPLEDITARVTAVLDEVDVILTDPELKALPADARATLTGLRQILDSPEIAALPGQVGDLATGLTEASDKLNALLEEAQQQALVTQVTELVASLSTTADKLPGIADQASAVLSDAERLSLDELADQARSLLDSVEALVDQDSTRQLPAEVNAALSELRLTLEELRRGGVVANANAMLASAREAAEAVAEASRSLPDLSSRLRLVADQAGITISGYGTQSQFGRELSDAIRQIDAAAQSIDRLARQISRNPNSLITGR</sequence>
<feature type="domain" description="Mce/MlaD" evidence="8">
    <location>
        <begin position="54"/>
        <end position="130"/>
    </location>
</feature>
<evidence type="ECO:0000256" key="2">
    <source>
        <dbReference type="ARBA" id="ARBA00022475"/>
    </source>
</evidence>
<dbReference type="Pfam" id="PF02470">
    <property type="entry name" value="MlaD"/>
    <property type="match status" value="1"/>
</dbReference>
<keyword evidence="4 7" id="KW-0812">Transmembrane</keyword>
<dbReference type="PANTHER" id="PTHR30462">
    <property type="entry name" value="INTERMEMBRANE TRANSPORT PROTEIN PQIB-RELATED"/>
    <property type="match status" value="1"/>
</dbReference>
<dbReference type="InterPro" id="IPR003399">
    <property type="entry name" value="Mce/MlaD"/>
</dbReference>
<comment type="caution">
    <text evidence="9">The sequence shown here is derived from an EMBL/GenBank/DDBJ whole genome shotgun (WGS) entry which is preliminary data.</text>
</comment>
<evidence type="ECO:0000259" key="8">
    <source>
        <dbReference type="Pfam" id="PF02470"/>
    </source>
</evidence>
<dbReference type="EMBL" id="JAGISH010000013">
    <property type="protein sequence ID" value="MBP0484523.1"/>
    <property type="molecule type" value="Genomic_DNA"/>
</dbReference>
<accession>A0A940MTT5</accession>
<reference evidence="9" key="1">
    <citation type="submission" date="2021-03" db="EMBL/GenBank/DDBJ databases">
        <title>Sagittula salina sp. nov. strain M10.9X isolated from the marine waste.</title>
        <authorList>
            <person name="Satari L."/>
            <person name="Molina-Menor E."/>
            <person name="Vidal-Verdu A."/>
            <person name="Pascual J."/>
            <person name="Pereto J."/>
            <person name="Porcar M."/>
        </authorList>
    </citation>
    <scope>NUCLEOTIDE SEQUENCE</scope>
    <source>
        <strain evidence="9">M10.9X</strain>
    </source>
</reference>
<dbReference type="GO" id="GO:0005886">
    <property type="term" value="C:plasma membrane"/>
    <property type="evidence" value="ECO:0007669"/>
    <property type="project" value="UniProtKB-SubCell"/>
</dbReference>